<sequence>MPPSKGKGKGKKKGKSKKTKNRAPDATCNCIFRREIIINILSRLPVKTLIQFRCVCKPWRKLISKPKFIATHFRHSSSLQPSTGSSPVLLHTRHLKSYDHLLSLINLSSESSSVVELDNPFPFFLQSMVVVGSCNGIVCLCQPPWGDVITLWNPAMRQSRTVPLSKREPIMEAHSSVSIGLAYDSQENDFLVLSLKRFGPETVIADEVEMFSTMSFSWERVPNEVGFRVLGLSCNLIIKGVPYWSALLEDAYGSREVLVCFDLSKKVFDKLPMPGMRLETKGYLVNLEDSLGMLMWEKTDKYNVDIWVMDDEDGWSKKCNVGVLFGFDKIIGCLRNGNIVAEDENGVFFLFDPVTSSVKAKVCIDNANSGSSMIFNYSESLVLIEGMLPVKKQAARDKLARENLLKCGDQLLSFQL</sequence>
<feature type="compositionally biased region" description="Basic residues" evidence="1">
    <location>
        <begin position="1"/>
        <end position="21"/>
    </location>
</feature>
<name>A0A1J6L4Y3_NICAT</name>
<evidence type="ECO:0000256" key="1">
    <source>
        <dbReference type="SAM" id="MobiDB-lite"/>
    </source>
</evidence>
<feature type="domain" description="F-box" evidence="2">
    <location>
        <begin position="32"/>
        <end position="72"/>
    </location>
</feature>
<dbReference type="InterPro" id="IPR017451">
    <property type="entry name" value="F-box-assoc_interact_dom"/>
</dbReference>
<dbReference type="EMBL" id="MJEQ01002932">
    <property type="protein sequence ID" value="OIT26209.1"/>
    <property type="molecule type" value="Genomic_DNA"/>
</dbReference>
<dbReference type="SMR" id="A0A1J6L4Y3"/>
<dbReference type="Pfam" id="PF07734">
    <property type="entry name" value="FBA_1"/>
    <property type="match status" value="1"/>
</dbReference>
<evidence type="ECO:0000259" key="2">
    <source>
        <dbReference type="SMART" id="SM00256"/>
    </source>
</evidence>
<comment type="caution">
    <text evidence="3">The sequence shown here is derived from an EMBL/GenBank/DDBJ whole genome shotgun (WGS) entry which is preliminary data.</text>
</comment>
<dbReference type="SUPFAM" id="SSF81383">
    <property type="entry name" value="F-box domain"/>
    <property type="match status" value="1"/>
</dbReference>
<dbReference type="CDD" id="cd22157">
    <property type="entry name" value="F-box_AtFBW1-like"/>
    <property type="match status" value="1"/>
</dbReference>
<evidence type="ECO:0000313" key="4">
    <source>
        <dbReference type="Proteomes" id="UP000187609"/>
    </source>
</evidence>
<dbReference type="PANTHER" id="PTHR31672">
    <property type="entry name" value="BNACNNG10540D PROTEIN"/>
    <property type="match status" value="1"/>
</dbReference>
<evidence type="ECO:0000313" key="3">
    <source>
        <dbReference type="EMBL" id="OIT26209.1"/>
    </source>
</evidence>
<dbReference type="NCBIfam" id="TIGR01640">
    <property type="entry name" value="F_box_assoc_1"/>
    <property type="match status" value="1"/>
</dbReference>
<dbReference type="STRING" id="49451.A0A1J6L4Y3"/>
<gene>
    <name evidence="3" type="ORF">A4A49_37127</name>
</gene>
<dbReference type="AlphaFoldDB" id="A0A1J6L4Y3"/>
<accession>A0A1J6L4Y3</accession>
<proteinExistence type="predicted"/>
<dbReference type="Gene3D" id="1.20.1280.50">
    <property type="match status" value="1"/>
</dbReference>
<feature type="region of interest" description="Disordered" evidence="1">
    <location>
        <begin position="1"/>
        <end position="23"/>
    </location>
</feature>
<reference evidence="3" key="1">
    <citation type="submission" date="2016-11" db="EMBL/GenBank/DDBJ databases">
        <title>The genome of Nicotiana attenuata.</title>
        <authorList>
            <person name="Xu S."/>
            <person name="Brockmoeller T."/>
            <person name="Gaquerel E."/>
            <person name="Navarro A."/>
            <person name="Kuhl H."/>
            <person name="Gase K."/>
            <person name="Ling Z."/>
            <person name="Zhou W."/>
            <person name="Kreitzer C."/>
            <person name="Stanke M."/>
            <person name="Tang H."/>
            <person name="Lyons E."/>
            <person name="Pandey P."/>
            <person name="Pandey S.P."/>
            <person name="Timmermann B."/>
            <person name="Baldwin I.T."/>
        </authorList>
    </citation>
    <scope>NUCLEOTIDE SEQUENCE [LARGE SCALE GENOMIC DNA]</scope>
    <source>
        <strain evidence="3">UT</strain>
    </source>
</reference>
<dbReference type="InterPro" id="IPR050796">
    <property type="entry name" value="SCF_F-box_component"/>
</dbReference>
<dbReference type="SMART" id="SM00256">
    <property type="entry name" value="FBOX"/>
    <property type="match status" value="1"/>
</dbReference>
<dbReference type="PANTHER" id="PTHR31672:SF13">
    <property type="entry name" value="F-BOX PROTEIN CPR30-LIKE"/>
    <property type="match status" value="1"/>
</dbReference>
<organism evidence="3 4">
    <name type="scientific">Nicotiana attenuata</name>
    <name type="common">Coyote tobacco</name>
    <dbReference type="NCBI Taxonomy" id="49451"/>
    <lineage>
        <taxon>Eukaryota</taxon>
        <taxon>Viridiplantae</taxon>
        <taxon>Streptophyta</taxon>
        <taxon>Embryophyta</taxon>
        <taxon>Tracheophyta</taxon>
        <taxon>Spermatophyta</taxon>
        <taxon>Magnoliopsida</taxon>
        <taxon>eudicotyledons</taxon>
        <taxon>Gunneridae</taxon>
        <taxon>Pentapetalae</taxon>
        <taxon>asterids</taxon>
        <taxon>lamiids</taxon>
        <taxon>Solanales</taxon>
        <taxon>Solanaceae</taxon>
        <taxon>Nicotianoideae</taxon>
        <taxon>Nicotianeae</taxon>
        <taxon>Nicotiana</taxon>
    </lineage>
</organism>
<dbReference type="Gramene" id="OIT26209">
    <property type="protein sequence ID" value="OIT26209"/>
    <property type="gene ID" value="A4A49_37127"/>
</dbReference>
<protein>
    <submittedName>
        <fullName evidence="3">F-box protein</fullName>
    </submittedName>
</protein>
<dbReference type="InterPro" id="IPR006527">
    <property type="entry name" value="F-box-assoc_dom_typ1"/>
</dbReference>
<dbReference type="InterPro" id="IPR001810">
    <property type="entry name" value="F-box_dom"/>
</dbReference>
<dbReference type="Proteomes" id="UP000187609">
    <property type="component" value="Unassembled WGS sequence"/>
</dbReference>
<keyword evidence="4" id="KW-1185">Reference proteome</keyword>
<dbReference type="Pfam" id="PF00646">
    <property type="entry name" value="F-box"/>
    <property type="match status" value="1"/>
</dbReference>
<dbReference type="InterPro" id="IPR036047">
    <property type="entry name" value="F-box-like_dom_sf"/>
</dbReference>
<dbReference type="OMA" id="PIMEAHS"/>